<dbReference type="GO" id="GO:0005789">
    <property type="term" value="C:endoplasmic reticulum membrane"/>
    <property type="evidence" value="ECO:0007669"/>
    <property type="project" value="UniProtKB-SubCell"/>
</dbReference>
<dbReference type="GO" id="GO:0030127">
    <property type="term" value="C:COPII vesicle coat"/>
    <property type="evidence" value="ECO:0007669"/>
    <property type="project" value="InterPro"/>
</dbReference>
<organism evidence="18 19">
    <name type="scientific">Panagrellus redivivus</name>
    <name type="common">Microworm</name>
    <dbReference type="NCBI Taxonomy" id="6233"/>
    <lineage>
        <taxon>Eukaryota</taxon>
        <taxon>Metazoa</taxon>
        <taxon>Ecdysozoa</taxon>
        <taxon>Nematoda</taxon>
        <taxon>Chromadorea</taxon>
        <taxon>Rhabditida</taxon>
        <taxon>Tylenchina</taxon>
        <taxon>Panagrolaimomorpha</taxon>
        <taxon>Panagrolaimoidea</taxon>
        <taxon>Panagrolaimidae</taxon>
        <taxon>Panagrellus</taxon>
    </lineage>
</organism>
<evidence type="ECO:0000256" key="11">
    <source>
        <dbReference type="ARBA" id="ARBA00023136"/>
    </source>
</evidence>
<evidence type="ECO:0000313" key="19">
    <source>
        <dbReference type="WBParaSite" id="Pan_g9185.t1"/>
    </source>
</evidence>
<dbReference type="InterPro" id="IPR012990">
    <property type="entry name" value="Beta-sandwich_Sec23_24"/>
</dbReference>
<dbReference type="SUPFAM" id="SSF81811">
    <property type="entry name" value="Helical domain of Sec23/24"/>
    <property type="match status" value="1"/>
</dbReference>
<evidence type="ECO:0000256" key="2">
    <source>
        <dbReference type="ARBA" id="ARBA00004394"/>
    </source>
</evidence>
<dbReference type="SUPFAM" id="SSF81995">
    <property type="entry name" value="beta-sandwich domain of Sec23/24"/>
    <property type="match status" value="1"/>
</dbReference>
<dbReference type="InterPro" id="IPR029006">
    <property type="entry name" value="ADF-H/Gelsolin-like_dom_sf"/>
</dbReference>
<evidence type="ECO:0000256" key="5">
    <source>
        <dbReference type="ARBA" id="ARBA00022448"/>
    </source>
</evidence>
<dbReference type="SUPFAM" id="SSF82919">
    <property type="entry name" value="Zn-finger domain of Sec23/24"/>
    <property type="match status" value="1"/>
</dbReference>
<dbReference type="WBParaSite" id="Pan_g9185.t1">
    <property type="protein sequence ID" value="Pan_g9185.t1"/>
    <property type="gene ID" value="Pan_g9185"/>
</dbReference>
<dbReference type="InterPro" id="IPR007123">
    <property type="entry name" value="Gelsolin-like_dom"/>
</dbReference>
<dbReference type="PANTHER" id="PTHR13803">
    <property type="entry name" value="SEC24-RELATED PROTEIN"/>
    <property type="match status" value="1"/>
</dbReference>
<protein>
    <submittedName>
        <fullName evidence="19">Protein transport protein SEC24</fullName>
    </submittedName>
</protein>
<dbReference type="Gene3D" id="2.30.30.380">
    <property type="entry name" value="Zn-finger domain of Sec23/24"/>
    <property type="match status" value="1"/>
</dbReference>
<dbReference type="Gene3D" id="2.60.40.1670">
    <property type="entry name" value="beta-sandwich domain of Sec23/24"/>
    <property type="match status" value="1"/>
</dbReference>
<dbReference type="GO" id="GO:0090110">
    <property type="term" value="P:COPII-coated vesicle cargo loading"/>
    <property type="evidence" value="ECO:0007669"/>
    <property type="project" value="TreeGrafter"/>
</dbReference>
<keyword evidence="11" id="KW-0472">Membrane</keyword>
<evidence type="ECO:0000259" key="14">
    <source>
        <dbReference type="Pfam" id="PF04810"/>
    </source>
</evidence>
<dbReference type="Pfam" id="PF04810">
    <property type="entry name" value="zf-Sec23_Sec24"/>
    <property type="match status" value="1"/>
</dbReference>
<dbReference type="SUPFAM" id="SSF53300">
    <property type="entry name" value="vWA-like"/>
    <property type="match status" value="1"/>
</dbReference>
<dbReference type="GO" id="GO:0006886">
    <property type="term" value="P:intracellular protein transport"/>
    <property type="evidence" value="ECO:0007669"/>
    <property type="project" value="InterPro"/>
</dbReference>
<sequence length="740" mass="84044">MSNVPHTPRYIDLCTEGNVWNYGLDDNRPLLPPTVNNNTVVSNDSVFRCTVSAIPGSPELAKKCRLPLGITVHPFRDQRNLHILQTNIVRCRYCRAYINPYVHISDSRRWRCNICSQSNDLPDNFSYKKNCDRRPEMQNTTVEYFAGSDYMIRSPQSPCYVFILDVSQQAIDSQYLNIFVKQLLRCLDEIPGGEETRVAFFCIDSGIHCFQFTDTKDKPRHYIVADVDDPFFPVEDGLLVELKNFREPIRELIQSLPDLFQHEPRQSSNCLGAGIRLVYELISDIGGRVSVFQASLPDSGVGALQDRENNNTNAENFGLSTDYYKNIALESTIKQISYDFFVFSKKFIDLATLAELSKITGGSIHYYPDWHSSHSLVEKARFEAQLHRYLTRKLGCEAVLRIRCSTGIKLHSFYGNFFVRSPDLMALPNVSPDATLGALIEVDESFCGRQSVVFQAALLYTTSKGERRIRVHTLALPVCSEFGLLFERFDLLASVAFLVKMASDRVLNGLALAACRESIVNAVADALRSYNRSVGLRKNALYAPFKGQLKFFALYIVGLLKHRVFSISPTAGSSTDNRIAEMLLFRNAPIEVILNEIYPTLYAIHTLSSDYVGLPQRLPLTYASISPNGIYLLDTGSFVFLYICYAAPQHLLESLLGVMQFAHIDETIGFRKLDCAINHCFLKLVKTLQTFRGNYVAPIVTIREDGKRRSLFTQRLIEDKTDDSRRYVDFIHQIQREIHN</sequence>
<reference evidence="18" key="1">
    <citation type="journal article" date="2013" name="Genetics">
        <title>The draft genome and transcriptome of Panagrellus redivivus are shaped by the harsh demands of a free-living lifestyle.</title>
        <authorList>
            <person name="Srinivasan J."/>
            <person name="Dillman A.R."/>
            <person name="Macchietto M.G."/>
            <person name="Heikkinen L."/>
            <person name="Lakso M."/>
            <person name="Fracchia K.M."/>
            <person name="Antoshechkin I."/>
            <person name="Mortazavi A."/>
            <person name="Wong G."/>
            <person name="Sternberg P.W."/>
        </authorList>
    </citation>
    <scope>NUCLEOTIDE SEQUENCE [LARGE SCALE GENOMIC DNA]</scope>
    <source>
        <strain evidence="18">MT8872</strain>
    </source>
</reference>
<dbReference type="InterPro" id="IPR050550">
    <property type="entry name" value="SEC23_SEC24_subfamily"/>
</dbReference>
<dbReference type="InterPro" id="IPR006900">
    <property type="entry name" value="Sec23/24_helical_dom"/>
</dbReference>
<keyword evidence="5" id="KW-0813">Transport</keyword>
<evidence type="ECO:0000259" key="17">
    <source>
        <dbReference type="Pfam" id="PF08033"/>
    </source>
</evidence>
<dbReference type="InterPro" id="IPR036180">
    <property type="entry name" value="Gelsolin-like_dom_sf"/>
</dbReference>
<evidence type="ECO:0000256" key="3">
    <source>
        <dbReference type="ARBA" id="ARBA00004397"/>
    </source>
</evidence>
<dbReference type="Gene3D" id="3.40.20.10">
    <property type="entry name" value="Severin"/>
    <property type="match status" value="1"/>
</dbReference>
<dbReference type="InterPro" id="IPR036175">
    <property type="entry name" value="Sec23/24_helical_dom_sf"/>
</dbReference>
<evidence type="ECO:0000313" key="18">
    <source>
        <dbReference type="Proteomes" id="UP000492821"/>
    </source>
</evidence>
<keyword evidence="10" id="KW-0333">Golgi apparatus</keyword>
<dbReference type="SUPFAM" id="SSF82754">
    <property type="entry name" value="C-terminal, gelsolin-like domain of Sec23/24"/>
    <property type="match status" value="1"/>
</dbReference>
<evidence type="ECO:0000259" key="15">
    <source>
        <dbReference type="Pfam" id="PF04811"/>
    </source>
</evidence>
<evidence type="ECO:0000256" key="10">
    <source>
        <dbReference type="ARBA" id="ARBA00023034"/>
    </source>
</evidence>
<evidence type="ECO:0000259" key="13">
    <source>
        <dbReference type="Pfam" id="PF00626"/>
    </source>
</evidence>
<feature type="domain" description="Gelsolin-like" evidence="13">
    <location>
        <begin position="614"/>
        <end position="668"/>
    </location>
</feature>
<dbReference type="Pfam" id="PF00626">
    <property type="entry name" value="Gelsolin"/>
    <property type="match status" value="1"/>
</dbReference>
<dbReference type="InterPro" id="IPR036174">
    <property type="entry name" value="Znf_Sec23_Sec24_sf"/>
</dbReference>
<dbReference type="Pfam" id="PF04815">
    <property type="entry name" value="Sec23_helical"/>
    <property type="match status" value="1"/>
</dbReference>
<proteinExistence type="inferred from homology"/>
<dbReference type="GO" id="GO:0070971">
    <property type="term" value="C:endoplasmic reticulum exit site"/>
    <property type="evidence" value="ECO:0007669"/>
    <property type="project" value="TreeGrafter"/>
</dbReference>
<evidence type="ECO:0000256" key="8">
    <source>
        <dbReference type="ARBA" id="ARBA00022892"/>
    </source>
</evidence>
<keyword evidence="8" id="KW-0931">ER-Golgi transport</keyword>
<evidence type="ECO:0000256" key="6">
    <source>
        <dbReference type="ARBA" id="ARBA00022490"/>
    </source>
</evidence>
<comment type="similarity">
    <text evidence="4">Belongs to the SEC23/SEC24 family. SEC24 subfamily.</text>
</comment>
<comment type="subcellular location">
    <subcellularLocation>
        <location evidence="1">Cytoplasmic vesicle</location>
        <location evidence="1">COPII-coated vesicle membrane</location>
        <topology evidence="1">Peripheral membrane protein</topology>
        <orientation evidence="1">Cytoplasmic side</orientation>
    </subcellularLocation>
    <subcellularLocation>
        <location evidence="3">Endoplasmic reticulum membrane</location>
        <topology evidence="3">Peripheral membrane protein</topology>
        <orientation evidence="3">Cytoplasmic side</orientation>
    </subcellularLocation>
    <subcellularLocation>
        <location evidence="2">Golgi apparatus membrane</location>
    </subcellularLocation>
</comment>
<keyword evidence="9" id="KW-0653">Protein transport</keyword>
<dbReference type="GO" id="GO:0000149">
    <property type="term" value="F:SNARE binding"/>
    <property type="evidence" value="ECO:0007669"/>
    <property type="project" value="TreeGrafter"/>
</dbReference>
<evidence type="ECO:0000256" key="7">
    <source>
        <dbReference type="ARBA" id="ARBA00022824"/>
    </source>
</evidence>
<dbReference type="GO" id="GO:0000139">
    <property type="term" value="C:Golgi membrane"/>
    <property type="evidence" value="ECO:0007669"/>
    <property type="project" value="UniProtKB-SubCell"/>
</dbReference>
<keyword evidence="7" id="KW-0256">Endoplasmic reticulum</keyword>
<feature type="domain" description="Sec23/Sec24 beta-sandwich" evidence="17">
    <location>
        <begin position="395"/>
        <end position="478"/>
    </location>
</feature>
<dbReference type="Gene3D" id="3.40.50.410">
    <property type="entry name" value="von Willebrand factor, type A domain"/>
    <property type="match status" value="1"/>
</dbReference>
<feature type="domain" description="Sec23/Sec24 helical" evidence="16">
    <location>
        <begin position="490"/>
        <end position="593"/>
    </location>
</feature>
<dbReference type="AlphaFoldDB" id="A0A7E4WB79"/>
<evidence type="ECO:0000256" key="9">
    <source>
        <dbReference type="ARBA" id="ARBA00022927"/>
    </source>
</evidence>
<keyword evidence="6" id="KW-0963">Cytoplasm</keyword>
<feature type="domain" description="Sec23/Sec24 trunk" evidence="15">
    <location>
        <begin position="155"/>
        <end position="389"/>
    </location>
</feature>
<evidence type="ECO:0000256" key="1">
    <source>
        <dbReference type="ARBA" id="ARBA00004299"/>
    </source>
</evidence>
<keyword evidence="12" id="KW-0968">Cytoplasmic vesicle</keyword>
<evidence type="ECO:0000256" key="4">
    <source>
        <dbReference type="ARBA" id="ARBA00008334"/>
    </source>
</evidence>
<reference evidence="19" key="2">
    <citation type="submission" date="2020-10" db="UniProtKB">
        <authorList>
            <consortium name="WormBaseParasite"/>
        </authorList>
    </citation>
    <scope>IDENTIFICATION</scope>
</reference>
<keyword evidence="18" id="KW-1185">Reference proteome</keyword>
<dbReference type="Gene3D" id="1.20.120.730">
    <property type="entry name" value="Sec23/Sec24 helical domain"/>
    <property type="match status" value="1"/>
</dbReference>
<accession>A0A7E4WB79</accession>
<feature type="domain" description="Zinc finger Sec23/Sec24-type" evidence="14">
    <location>
        <begin position="88"/>
        <end position="124"/>
    </location>
</feature>
<dbReference type="Pfam" id="PF08033">
    <property type="entry name" value="Sec23_BS"/>
    <property type="match status" value="1"/>
</dbReference>
<dbReference type="GO" id="GO:0008270">
    <property type="term" value="F:zinc ion binding"/>
    <property type="evidence" value="ECO:0007669"/>
    <property type="project" value="InterPro"/>
</dbReference>
<name>A0A7E4WB79_PANRE</name>
<dbReference type="PANTHER" id="PTHR13803:SF39">
    <property type="entry name" value="SECRETORY 24AB, ISOFORM A"/>
    <property type="match status" value="1"/>
</dbReference>
<dbReference type="InterPro" id="IPR006896">
    <property type="entry name" value="Sec23/24_trunk_dom"/>
</dbReference>
<dbReference type="InterPro" id="IPR036465">
    <property type="entry name" value="vWFA_dom_sf"/>
</dbReference>
<dbReference type="Pfam" id="PF04811">
    <property type="entry name" value="Sec23_trunk"/>
    <property type="match status" value="1"/>
</dbReference>
<dbReference type="Proteomes" id="UP000492821">
    <property type="component" value="Unassembled WGS sequence"/>
</dbReference>
<evidence type="ECO:0000259" key="16">
    <source>
        <dbReference type="Pfam" id="PF04815"/>
    </source>
</evidence>
<dbReference type="InterPro" id="IPR006895">
    <property type="entry name" value="Znf_Sec23_Sec24"/>
</dbReference>
<evidence type="ECO:0000256" key="12">
    <source>
        <dbReference type="ARBA" id="ARBA00023329"/>
    </source>
</evidence>